<feature type="transmembrane region" description="Helical" evidence="7">
    <location>
        <begin position="306"/>
        <end position="323"/>
    </location>
</feature>
<evidence type="ECO:0000313" key="8">
    <source>
        <dbReference type="Ensembl" id="ENSMMSP00000004637.1"/>
    </source>
</evidence>
<keyword evidence="2" id="KW-0813">Transport</keyword>
<proteinExistence type="predicted"/>
<keyword evidence="9" id="KW-1185">Reference proteome</keyword>
<accession>A0A8C6CPC1</accession>
<feature type="region of interest" description="Disordered" evidence="6">
    <location>
        <begin position="347"/>
        <end position="401"/>
    </location>
</feature>
<feature type="transmembrane region" description="Helical" evidence="7">
    <location>
        <begin position="214"/>
        <end position="236"/>
    </location>
</feature>
<keyword evidence="5 7" id="KW-0472">Membrane</keyword>
<evidence type="ECO:0000313" key="9">
    <source>
        <dbReference type="Proteomes" id="UP000694544"/>
    </source>
</evidence>
<evidence type="ECO:0000256" key="2">
    <source>
        <dbReference type="ARBA" id="ARBA00022448"/>
    </source>
</evidence>
<dbReference type="GO" id="GO:0035725">
    <property type="term" value="P:sodium ion transmembrane transport"/>
    <property type="evidence" value="ECO:0007669"/>
    <property type="project" value="TreeGrafter"/>
</dbReference>
<evidence type="ECO:0000256" key="7">
    <source>
        <dbReference type="SAM" id="Phobius"/>
    </source>
</evidence>
<dbReference type="InterPro" id="IPR037272">
    <property type="entry name" value="SNS_sf"/>
</dbReference>
<evidence type="ECO:0000256" key="4">
    <source>
        <dbReference type="ARBA" id="ARBA00022989"/>
    </source>
</evidence>
<name>A0A8C6CPC1_MOSMO</name>
<evidence type="ECO:0008006" key="10">
    <source>
        <dbReference type="Google" id="ProtNLM"/>
    </source>
</evidence>
<evidence type="ECO:0000256" key="1">
    <source>
        <dbReference type="ARBA" id="ARBA00004141"/>
    </source>
</evidence>
<dbReference type="PROSITE" id="PS50267">
    <property type="entry name" value="NA_NEUROTRAN_SYMP_3"/>
    <property type="match status" value="1"/>
</dbReference>
<reference evidence="8" key="1">
    <citation type="submission" date="2025-08" db="UniProtKB">
        <authorList>
            <consortium name="Ensembl"/>
        </authorList>
    </citation>
    <scope>IDENTIFICATION</scope>
</reference>
<dbReference type="GO" id="GO:0005886">
    <property type="term" value="C:plasma membrane"/>
    <property type="evidence" value="ECO:0007669"/>
    <property type="project" value="TreeGrafter"/>
</dbReference>
<dbReference type="PANTHER" id="PTHR11616">
    <property type="entry name" value="SODIUM/CHLORIDE DEPENDENT TRANSPORTER"/>
    <property type="match status" value="1"/>
</dbReference>
<feature type="compositionally biased region" description="Polar residues" evidence="6">
    <location>
        <begin position="426"/>
        <end position="440"/>
    </location>
</feature>
<reference evidence="8" key="2">
    <citation type="submission" date="2025-09" db="UniProtKB">
        <authorList>
            <consortium name="Ensembl"/>
        </authorList>
    </citation>
    <scope>IDENTIFICATION</scope>
</reference>
<dbReference type="Pfam" id="PF00209">
    <property type="entry name" value="SNF"/>
    <property type="match status" value="1"/>
</dbReference>
<dbReference type="Proteomes" id="UP000694544">
    <property type="component" value="Unplaced"/>
</dbReference>
<evidence type="ECO:0000256" key="6">
    <source>
        <dbReference type="SAM" id="MobiDB-lite"/>
    </source>
</evidence>
<sequence>MGTIILSSYKAGGDNYAQVTSLVTLVNLVTSLLTTSIIFIVLGFWTTTSGHACVKQSVSKLMQLIDEGVLPQNAKPPKDILLLPTLDYIKWINSLPGHLRQQVIHLSPSCSIKVQKEMFMEGPGLALAAFSQVVSLFPGSSCWAILFFMALLIIGLSNLMRLLEGIIFPLQNSISIFRNYPRIFSAIVCLGGFLGSLVFTSRAGSYIMYLFDDLLVPLTLVITVVFQNMALAWIYGAGRFREEMFSEMGRPLWPFSSFLWCYVTLPGLLALLTICLMQLYKGTHLYYTAWNTSGSQEVKHLYPQNSLGWVIFLSILTFLPIPVHPLHQWWTLQDYVAPDPFEKLMSKKTPMSSSVSSQRPKHHSVKSQERTRNTSTERLSVSLLRTLKPEPGRLSQDSGKYESSSWFSLPLLTSLSSSLTMRSASFHVSRQVSPISTTTDISDKGRETEEETPPKKSVQ</sequence>
<feature type="transmembrane region" description="Helical" evidence="7">
    <location>
        <begin position="183"/>
        <end position="208"/>
    </location>
</feature>
<dbReference type="GO" id="GO:0006865">
    <property type="term" value="P:amino acid transport"/>
    <property type="evidence" value="ECO:0007669"/>
    <property type="project" value="TreeGrafter"/>
</dbReference>
<feature type="transmembrane region" description="Helical" evidence="7">
    <location>
        <begin position="143"/>
        <end position="163"/>
    </location>
</feature>
<dbReference type="PANTHER" id="PTHR11616:SF233">
    <property type="entry name" value="TRANSPORTER"/>
    <property type="match status" value="1"/>
</dbReference>
<dbReference type="Ensembl" id="ENSMMST00000005038.1">
    <property type="protein sequence ID" value="ENSMMSP00000004637.1"/>
    <property type="gene ID" value="ENSMMSG00000003474.1"/>
</dbReference>
<dbReference type="AlphaFoldDB" id="A0A8C6CPC1"/>
<feature type="region of interest" description="Disordered" evidence="6">
    <location>
        <begin position="426"/>
        <end position="459"/>
    </location>
</feature>
<comment type="subcellular location">
    <subcellularLocation>
        <location evidence="1">Membrane</location>
        <topology evidence="1">Multi-pass membrane protein</topology>
    </subcellularLocation>
</comment>
<feature type="transmembrane region" description="Helical" evidence="7">
    <location>
        <begin position="22"/>
        <end position="45"/>
    </location>
</feature>
<dbReference type="GeneTree" id="ENSGT00940000163157"/>
<dbReference type="PRINTS" id="PR00176">
    <property type="entry name" value="NANEUSMPORT"/>
</dbReference>
<protein>
    <recommendedName>
        <fullName evidence="10">Orphan sodium-and chloride-dependent neurotransmitter transporter NTT5</fullName>
    </recommendedName>
</protein>
<keyword evidence="4 7" id="KW-1133">Transmembrane helix</keyword>
<keyword evidence="3 7" id="KW-0812">Transmembrane</keyword>
<feature type="transmembrane region" description="Helical" evidence="7">
    <location>
        <begin position="257"/>
        <end position="280"/>
    </location>
</feature>
<evidence type="ECO:0000256" key="3">
    <source>
        <dbReference type="ARBA" id="ARBA00022692"/>
    </source>
</evidence>
<organism evidence="8 9">
    <name type="scientific">Moschus moschiferus</name>
    <name type="common">Siberian musk deer</name>
    <name type="synonym">Moschus sibiricus</name>
    <dbReference type="NCBI Taxonomy" id="68415"/>
    <lineage>
        <taxon>Eukaryota</taxon>
        <taxon>Metazoa</taxon>
        <taxon>Chordata</taxon>
        <taxon>Craniata</taxon>
        <taxon>Vertebrata</taxon>
        <taxon>Euteleostomi</taxon>
        <taxon>Mammalia</taxon>
        <taxon>Eutheria</taxon>
        <taxon>Laurasiatheria</taxon>
        <taxon>Artiodactyla</taxon>
        <taxon>Ruminantia</taxon>
        <taxon>Pecora</taxon>
        <taxon>Moschidae</taxon>
        <taxon>Moschus</taxon>
    </lineage>
</organism>
<dbReference type="InterPro" id="IPR000175">
    <property type="entry name" value="Na/ntran_symport"/>
</dbReference>
<evidence type="ECO:0000256" key="5">
    <source>
        <dbReference type="ARBA" id="ARBA00023136"/>
    </source>
</evidence>
<dbReference type="SUPFAM" id="SSF161070">
    <property type="entry name" value="SNF-like"/>
    <property type="match status" value="1"/>
</dbReference>